<comment type="subcellular location">
    <subcellularLocation>
        <location evidence="6">Cytoplasm</location>
    </subcellularLocation>
</comment>
<dbReference type="GO" id="GO:0008408">
    <property type="term" value="F:3'-5' exonuclease activity"/>
    <property type="evidence" value="ECO:0007669"/>
    <property type="project" value="InterPro"/>
</dbReference>
<dbReference type="Pfam" id="PF00570">
    <property type="entry name" value="HRDC"/>
    <property type="match status" value="1"/>
</dbReference>
<comment type="cofactor">
    <cofactor evidence="6">
        <name>a divalent metal cation</name>
        <dbReference type="ChEBI" id="CHEBI:60240"/>
    </cofactor>
</comment>
<keyword evidence="2 6" id="KW-0819">tRNA processing</keyword>
<dbReference type="InterPro" id="IPR044876">
    <property type="entry name" value="HRDC_dom_sf"/>
</dbReference>
<name>A0A2X4XMJ7_9GAMM</name>
<evidence type="ECO:0000256" key="6">
    <source>
        <dbReference type="HAMAP-Rule" id="MF_01899"/>
    </source>
</evidence>
<evidence type="ECO:0000259" key="7">
    <source>
        <dbReference type="PROSITE" id="PS50967"/>
    </source>
</evidence>
<dbReference type="FunFam" id="3.30.420.10:FF:000060">
    <property type="entry name" value="Ribonuclease D"/>
    <property type="match status" value="1"/>
</dbReference>
<keyword evidence="3 6" id="KW-0540">Nuclease</keyword>
<dbReference type="NCBIfam" id="TIGR01388">
    <property type="entry name" value="rnd"/>
    <property type="match status" value="1"/>
</dbReference>
<dbReference type="Gene3D" id="1.10.150.80">
    <property type="entry name" value="HRDC domain"/>
    <property type="match status" value="2"/>
</dbReference>
<keyword evidence="1 6" id="KW-0963">Cytoplasm</keyword>
<dbReference type="PROSITE" id="PS50967">
    <property type="entry name" value="HRDC"/>
    <property type="match status" value="1"/>
</dbReference>
<comment type="function">
    <text evidence="6">Exonuclease involved in the 3' processing of various precursor tRNAs. Initiates hydrolysis at the 3'-terminus of an RNA molecule and releases 5'-mononucleotides.</text>
</comment>
<dbReference type="RefSeq" id="WP_111740481.1">
    <property type="nucleotide sequence ID" value="NZ_LR698987.1"/>
</dbReference>
<dbReference type="AlphaFoldDB" id="A0A2X4XMJ7"/>
<feature type="domain" description="HRDC" evidence="7">
    <location>
        <begin position="210"/>
        <end position="289"/>
    </location>
</feature>
<dbReference type="EC" id="3.1.13.5" evidence="6"/>
<dbReference type="InterPro" id="IPR048579">
    <property type="entry name" value="RNAseD_HRDC_C"/>
</dbReference>
<dbReference type="InterPro" id="IPR010997">
    <property type="entry name" value="HRDC-like_sf"/>
</dbReference>
<dbReference type="InterPro" id="IPR036397">
    <property type="entry name" value="RNaseH_sf"/>
</dbReference>
<dbReference type="GO" id="GO:0003676">
    <property type="term" value="F:nucleic acid binding"/>
    <property type="evidence" value="ECO:0007669"/>
    <property type="project" value="InterPro"/>
</dbReference>
<organism evidence="8 9">
    <name type="scientific">Leminorella richardii</name>
    <dbReference type="NCBI Taxonomy" id="158841"/>
    <lineage>
        <taxon>Bacteria</taxon>
        <taxon>Pseudomonadati</taxon>
        <taxon>Pseudomonadota</taxon>
        <taxon>Gammaproteobacteria</taxon>
        <taxon>Enterobacterales</taxon>
        <taxon>Budviciaceae</taxon>
        <taxon>Leminorella</taxon>
    </lineage>
</organism>
<dbReference type="GO" id="GO:0000166">
    <property type="term" value="F:nucleotide binding"/>
    <property type="evidence" value="ECO:0007669"/>
    <property type="project" value="InterPro"/>
</dbReference>
<sequence length="380" mass="43197">MNYQLITTDEQLKSACDAAAQKSLIALDTEFVRTRTYYPQLGLIQMYDGDNVTLVDPLNIKDWSPFVALLTHPQVIKYLHACSEDLEVFLHEFNTIPTPMIDTQALAAFNQRPLSTGFATLVAEYLGVELDKSESRTDWLARPLTEKQCIYAAADVYYLLPIAEKIQQETQERGWLDAAKDECVMMGNRRRETLNPDDAYFEINNAWQLNERQLGVLKLLAAWRLNYARERDMAVNFVVREESLWQVARYQPSSMGELEALGLSGPEIRFHGRTLLKLVAEGAALDVVTLPEKIVRIVDFPSYKRIFKDIKTLIQSVSAECGLNAELLASRRQINQLLKSYWQPSKGTSQSELLTGWRGELMGDRLRSFMAKETTAATAE</sequence>
<comment type="catalytic activity">
    <reaction evidence="6">
        <text>Exonucleolytic cleavage that removes extra residues from the 3'-terminus of tRNA to produce 5'-mononucleotides.</text>
        <dbReference type="EC" id="3.1.13.5"/>
    </reaction>
</comment>
<dbReference type="SUPFAM" id="SSF53098">
    <property type="entry name" value="Ribonuclease H-like"/>
    <property type="match status" value="1"/>
</dbReference>
<evidence type="ECO:0000256" key="4">
    <source>
        <dbReference type="ARBA" id="ARBA00022801"/>
    </source>
</evidence>
<dbReference type="Proteomes" id="UP000249005">
    <property type="component" value="Chromosome 1"/>
</dbReference>
<dbReference type="KEGG" id="lri:NCTC12151_01968"/>
<accession>A0A2X4XMJ7</accession>
<dbReference type="InterPro" id="IPR002121">
    <property type="entry name" value="HRDC_dom"/>
</dbReference>
<dbReference type="PANTHER" id="PTHR47649">
    <property type="entry name" value="RIBONUCLEASE D"/>
    <property type="match status" value="1"/>
</dbReference>
<gene>
    <name evidence="6 8" type="primary">rnd</name>
    <name evidence="8" type="ORF">NCTC12151_01968</name>
</gene>
<dbReference type="InterPro" id="IPR002562">
    <property type="entry name" value="3'-5'_exonuclease_dom"/>
</dbReference>
<evidence type="ECO:0000256" key="5">
    <source>
        <dbReference type="ARBA" id="ARBA00022839"/>
    </source>
</evidence>
<dbReference type="EMBL" id="LS483470">
    <property type="protein sequence ID" value="SQI41145.1"/>
    <property type="molecule type" value="Genomic_DNA"/>
</dbReference>
<dbReference type="CDD" id="cd06142">
    <property type="entry name" value="RNaseD_exo"/>
    <property type="match status" value="1"/>
</dbReference>
<reference evidence="8 9" key="1">
    <citation type="submission" date="2018-06" db="EMBL/GenBank/DDBJ databases">
        <authorList>
            <consortium name="Pathogen Informatics"/>
            <person name="Doyle S."/>
        </authorList>
    </citation>
    <scope>NUCLEOTIDE SEQUENCE [LARGE SCALE GENOMIC DNA]</scope>
    <source>
        <strain evidence="8 9">NCTC12151</strain>
    </source>
</reference>
<dbReference type="SUPFAM" id="SSF47819">
    <property type="entry name" value="HRDC-like"/>
    <property type="match status" value="2"/>
</dbReference>
<dbReference type="InterPro" id="IPR012337">
    <property type="entry name" value="RNaseH-like_sf"/>
</dbReference>
<keyword evidence="9" id="KW-1185">Reference proteome</keyword>
<dbReference type="SMART" id="SM00474">
    <property type="entry name" value="35EXOc"/>
    <property type="match status" value="1"/>
</dbReference>
<dbReference type="PANTHER" id="PTHR47649:SF1">
    <property type="entry name" value="RIBONUCLEASE D"/>
    <property type="match status" value="1"/>
</dbReference>
<dbReference type="NCBIfam" id="NF008089">
    <property type="entry name" value="PRK10829.1"/>
    <property type="match status" value="1"/>
</dbReference>
<dbReference type="HAMAP" id="MF_01899">
    <property type="entry name" value="RNase_D"/>
    <property type="match status" value="1"/>
</dbReference>
<evidence type="ECO:0000256" key="3">
    <source>
        <dbReference type="ARBA" id="ARBA00022722"/>
    </source>
</evidence>
<evidence type="ECO:0000313" key="8">
    <source>
        <dbReference type="EMBL" id="SQI41145.1"/>
    </source>
</evidence>
<dbReference type="GO" id="GO:0042780">
    <property type="term" value="P:tRNA 3'-end processing"/>
    <property type="evidence" value="ECO:0007669"/>
    <property type="project" value="UniProtKB-UniRule"/>
</dbReference>
<dbReference type="GO" id="GO:0033890">
    <property type="term" value="F:ribonuclease D activity"/>
    <property type="evidence" value="ECO:0007669"/>
    <property type="project" value="UniProtKB-UniRule"/>
</dbReference>
<dbReference type="Pfam" id="PF01612">
    <property type="entry name" value="DNA_pol_A_exo1"/>
    <property type="match status" value="1"/>
</dbReference>
<evidence type="ECO:0000256" key="2">
    <source>
        <dbReference type="ARBA" id="ARBA00022694"/>
    </source>
</evidence>
<dbReference type="InterPro" id="IPR006292">
    <property type="entry name" value="RNase_D"/>
</dbReference>
<dbReference type="GO" id="GO:0005737">
    <property type="term" value="C:cytoplasm"/>
    <property type="evidence" value="ECO:0007669"/>
    <property type="project" value="UniProtKB-SubCell"/>
</dbReference>
<evidence type="ECO:0000256" key="1">
    <source>
        <dbReference type="ARBA" id="ARBA00022490"/>
    </source>
</evidence>
<dbReference type="Gene3D" id="3.30.420.10">
    <property type="entry name" value="Ribonuclease H-like superfamily/Ribonuclease H"/>
    <property type="match status" value="1"/>
</dbReference>
<dbReference type="OrthoDB" id="9800549at2"/>
<proteinExistence type="inferred from homology"/>
<evidence type="ECO:0000313" key="9">
    <source>
        <dbReference type="Proteomes" id="UP000249005"/>
    </source>
</evidence>
<dbReference type="InterPro" id="IPR051086">
    <property type="entry name" value="RNase_D-like"/>
</dbReference>
<keyword evidence="4 6" id="KW-0378">Hydrolase</keyword>
<comment type="similarity">
    <text evidence="6">Belongs to the RNase D family.</text>
</comment>
<protein>
    <recommendedName>
        <fullName evidence="6">Ribonuclease D</fullName>
        <shortName evidence="6">RNase D</shortName>
        <ecNumber evidence="6">3.1.13.5</ecNumber>
    </recommendedName>
</protein>
<dbReference type="SMART" id="SM00341">
    <property type="entry name" value="HRDC"/>
    <property type="match status" value="1"/>
</dbReference>
<dbReference type="Pfam" id="PF21293">
    <property type="entry name" value="RNAseD_HRDC_C"/>
    <property type="match status" value="1"/>
</dbReference>
<keyword evidence="5 6" id="KW-0269">Exonuclease</keyword>